<dbReference type="AlphaFoldDB" id="A0A1M7YST1"/>
<dbReference type="SFLD" id="SFLDS00003">
    <property type="entry name" value="Haloacid_Dehalogenase"/>
    <property type="match status" value="1"/>
</dbReference>
<dbReference type="PANTHER" id="PTHR46470">
    <property type="entry name" value="N-ACYLNEURAMINATE-9-PHOSPHATASE"/>
    <property type="match status" value="1"/>
</dbReference>
<dbReference type="InterPro" id="IPR051400">
    <property type="entry name" value="HAD-like_hydrolase"/>
</dbReference>
<dbReference type="Pfam" id="PF00702">
    <property type="entry name" value="Hydrolase"/>
    <property type="match status" value="1"/>
</dbReference>
<dbReference type="GO" id="GO:0046872">
    <property type="term" value="F:metal ion binding"/>
    <property type="evidence" value="ECO:0007669"/>
    <property type="project" value="UniProtKB-KW"/>
</dbReference>
<dbReference type="PANTHER" id="PTHR46470:SF2">
    <property type="entry name" value="GLYCERALDEHYDE 3-PHOSPHATE PHOSPHATASE"/>
    <property type="match status" value="1"/>
</dbReference>
<dbReference type="GO" id="GO:0044281">
    <property type="term" value="P:small molecule metabolic process"/>
    <property type="evidence" value="ECO:0007669"/>
    <property type="project" value="UniProtKB-ARBA"/>
</dbReference>
<dbReference type="NCBIfam" id="TIGR01549">
    <property type="entry name" value="HAD-SF-IA-v1"/>
    <property type="match status" value="1"/>
</dbReference>
<name>A0A1M7YST1_9VIBR</name>
<keyword evidence="6" id="KW-1185">Reference proteome</keyword>
<sequence length="239" mass="26478">MIRAVYFDLDNTLVERNASIDQFSRIFIRHFSRQLLHPSFRQVSDLIKQTDNGGYLVNNSPYQRIYQAIGAELALQLGWHDPVPATELEAFWKAEFPRSAAEMPGAAALIRQLVQSGYHVGIISNGAEWSRRATLAATTFGELIQQLVSSERFGVSKPDPSIFTDTARAAGFSSGECIYIGDHPEKDIRGAMNAGMQAVYLSGFHPDIPVPDGAPVIHHLSEVMHVIESIIREEKSNPS</sequence>
<dbReference type="Proteomes" id="UP000184600">
    <property type="component" value="Unassembled WGS sequence"/>
</dbReference>
<dbReference type="SUPFAM" id="SSF56784">
    <property type="entry name" value="HAD-like"/>
    <property type="match status" value="1"/>
</dbReference>
<evidence type="ECO:0000256" key="3">
    <source>
        <dbReference type="ARBA" id="ARBA00022801"/>
    </source>
</evidence>
<evidence type="ECO:0000313" key="6">
    <source>
        <dbReference type="Proteomes" id="UP000184600"/>
    </source>
</evidence>
<dbReference type="EMBL" id="FRFG01000016">
    <property type="protein sequence ID" value="SHO55677.1"/>
    <property type="molecule type" value="Genomic_DNA"/>
</dbReference>
<comment type="cofactor">
    <cofactor evidence="1">
        <name>Mg(2+)</name>
        <dbReference type="ChEBI" id="CHEBI:18420"/>
    </cofactor>
</comment>
<dbReference type="SFLD" id="SFLDG01129">
    <property type="entry name" value="C1.5:_HAD__Beta-PGM__Phosphata"/>
    <property type="match status" value="1"/>
</dbReference>
<keyword evidence="3 5" id="KW-0378">Hydrolase</keyword>
<gene>
    <name evidence="5" type="primary">yjjG_2</name>
    <name evidence="5" type="ORF">VQ7734_01423</name>
</gene>
<dbReference type="EC" id="3.1.3.5" evidence="5"/>
<dbReference type="InterPro" id="IPR036412">
    <property type="entry name" value="HAD-like_sf"/>
</dbReference>
<keyword evidence="2" id="KW-0479">Metal-binding</keyword>
<dbReference type="RefSeq" id="WP_073580916.1">
    <property type="nucleotide sequence ID" value="NZ_AP024897.1"/>
</dbReference>
<dbReference type="InterPro" id="IPR023214">
    <property type="entry name" value="HAD_sf"/>
</dbReference>
<dbReference type="STRING" id="1117707.VQ7734_01423"/>
<evidence type="ECO:0000256" key="1">
    <source>
        <dbReference type="ARBA" id="ARBA00001946"/>
    </source>
</evidence>
<dbReference type="InterPro" id="IPR006439">
    <property type="entry name" value="HAD-SF_hydro_IA"/>
</dbReference>
<protein>
    <submittedName>
        <fullName evidence="5">Pyrimidine 5'-nucleotidase YjjG</fullName>
        <ecNumber evidence="5">3.1.3.5</ecNumber>
    </submittedName>
</protein>
<dbReference type="OrthoDB" id="5623813at2"/>
<dbReference type="Gene3D" id="3.40.50.1000">
    <property type="entry name" value="HAD superfamily/HAD-like"/>
    <property type="match status" value="1"/>
</dbReference>
<dbReference type="PRINTS" id="PR00413">
    <property type="entry name" value="HADHALOGNASE"/>
</dbReference>
<evidence type="ECO:0000256" key="4">
    <source>
        <dbReference type="ARBA" id="ARBA00022842"/>
    </source>
</evidence>
<accession>A0A1M7YST1</accession>
<evidence type="ECO:0000256" key="2">
    <source>
        <dbReference type="ARBA" id="ARBA00022723"/>
    </source>
</evidence>
<evidence type="ECO:0000313" key="5">
    <source>
        <dbReference type="EMBL" id="SHO55677.1"/>
    </source>
</evidence>
<reference evidence="6" key="1">
    <citation type="submission" date="2016-12" db="EMBL/GenBank/DDBJ databases">
        <authorList>
            <person name="Rodrigo-Torres L."/>
            <person name="Arahal R.D."/>
            <person name="Lucena T."/>
        </authorList>
    </citation>
    <scope>NUCLEOTIDE SEQUENCE [LARGE SCALE GENOMIC DNA]</scope>
</reference>
<dbReference type="NCBIfam" id="TIGR01509">
    <property type="entry name" value="HAD-SF-IA-v3"/>
    <property type="match status" value="1"/>
</dbReference>
<keyword evidence="4" id="KW-0460">Magnesium</keyword>
<dbReference type="Gene3D" id="1.20.120.710">
    <property type="entry name" value="Haloacid dehalogenase hydrolase-like domain"/>
    <property type="match status" value="1"/>
</dbReference>
<organism evidence="5 6">
    <name type="scientific">Vibrio quintilis</name>
    <dbReference type="NCBI Taxonomy" id="1117707"/>
    <lineage>
        <taxon>Bacteria</taxon>
        <taxon>Pseudomonadati</taxon>
        <taxon>Pseudomonadota</taxon>
        <taxon>Gammaproteobacteria</taxon>
        <taxon>Vibrionales</taxon>
        <taxon>Vibrionaceae</taxon>
        <taxon>Vibrio</taxon>
    </lineage>
</organism>
<dbReference type="GO" id="GO:0008253">
    <property type="term" value="F:5'-nucleotidase activity"/>
    <property type="evidence" value="ECO:0007669"/>
    <property type="project" value="UniProtKB-EC"/>
</dbReference>
<proteinExistence type="predicted"/>